<name>A0ACC4CSP6_POPAL</name>
<comment type="caution">
    <text evidence="1">The sequence shown here is derived from an EMBL/GenBank/DDBJ whole genome shotgun (WGS) entry which is preliminary data.</text>
</comment>
<proteinExistence type="predicted"/>
<evidence type="ECO:0000313" key="2">
    <source>
        <dbReference type="Proteomes" id="UP000309997"/>
    </source>
</evidence>
<accession>A0ACC4CSP6</accession>
<dbReference type="EMBL" id="RCHU02000002">
    <property type="protein sequence ID" value="KAL3603902.1"/>
    <property type="molecule type" value="Genomic_DNA"/>
</dbReference>
<reference evidence="1 2" key="1">
    <citation type="journal article" date="2024" name="Plant Biotechnol. J.">
        <title>Genome and CRISPR/Cas9 system of a widespread forest tree (Populus alba) in the world.</title>
        <authorList>
            <person name="Liu Y.J."/>
            <person name="Jiang P.F."/>
            <person name="Han X.M."/>
            <person name="Li X.Y."/>
            <person name="Wang H.M."/>
            <person name="Wang Y.J."/>
            <person name="Wang X.X."/>
            <person name="Zeng Q.Y."/>
        </authorList>
    </citation>
    <scope>NUCLEOTIDE SEQUENCE [LARGE SCALE GENOMIC DNA]</scope>
    <source>
        <strain evidence="2">cv. PAL-ZL1</strain>
    </source>
</reference>
<organism evidence="1 2">
    <name type="scientific">Populus alba</name>
    <name type="common">White poplar</name>
    <dbReference type="NCBI Taxonomy" id="43335"/>
    <lineage>
        <taxon>Eukaryota</taxon>
        <taxon>Viridiplantae</taxon>
        <taxon>Streptophyta</taxon>
        <taxon>Embryophyta</taxon>
        <taxon>Tracheophyta</taxon>
        <taxon>Spermatophyta</taxon>
        <taxon>Magnoliopsida</taxon>
        <taxon>eudicotyledons</taxon>
        <taxon>Gunneridae</taxon>
        <taxon>Pentapetalae</taxon>
        <taxon>rosids</taxon>
        <taxon>fabids</taxon>
        <taxon>Malpighiales</taxon>
        <taxon>Salicaceae</taxon>
        <taxon>Saliceae</taxon>
        <taxon>Populus</taxon>
    </lineage>
</organism>
<sequence>MRLSDLKQVYRDLCKNPDFGDDLPIGSCLEAQVEENQSKLRILGTVSNSLQTEIDQKDSEVSVLKKKLSEVFDSVLNDACRTMHKFTKILVDLMKKLGFNLERVWFWRVRVKFLVTGLGLDSVKSNSSLKQLLEHVSSNPMELLSRNPTCEFSRFCEKKNIKELMHPAMESSIFSKLDQN</sequence>
<protein>
    <submittedName>
        <fullName evidence="1">Uncharacterized protein</fullName>
    </submittedName>
</protein>
<dbReference type="Proteomes" id="UP000309997">
    <property type="component" value="Unassembled WGS sequence"/>
</dbReference>
<keyword evidence="2" id="KW-1185">Reference proteome</keyword>
<gene>
    <name evidence="1" type="ORF">D5086_004761</name>
</gene>
<evidence type="ECO:0000313" key="1">
    <source>
        <dbReference type="EMBL" id="KAL3603902.1"/>
    </source>
</evidence>